<dbReference type="CDD" id="cd11326">
    <property type="entry name" value="AmyAc_Glg_debranch"/>
    <property type="match status" value="1"/>
</dbReference>
<dbReference type="RefSeq" id="WP_209140181.1">
    <property type="nucleotide sequence ID" value="NZ_JAGHKO010000004.1"/>
</dbReference>
<name>A0ABS3YW38_9BACT</name>
<organism evidence="3 4">
    <name type="scientific">Niastella soli</name>
    <dbReference type="NCBI Taxonomy" id="2821487"/>
    <lineage>
        <taxon>Bacteria</taxon>
        <taxon>Pseudomonadati</taxon>
        <taxon>Bacteroidota</taxon>
        <taxon>Chitinophagia</taxon>
        <taxon>Chitinophagales</taxon>
        <taxon>Chitinophagaceae</taxon>
        <taxon>Niastella</taxon>
    </lineage>
</organism>
<dbReference type="InterPro" id="IPR006047">
    <property type="entry name" value="GH13_cat_dom"/>
</dbReference>
<accession>A0ABS3YW38</accession>
<evidence type="ECO:0000256" key="1">
    <source>
        <dbReference type="ARBA" id="ARBA00008061"/>
    </source>
</evidence>
<gene>
    <name evidence="3" type="ORF">J7I42_17730</name>
</gene>
<dbReference type="InterPro" id="IPR014756">
    <property type="entry name" value="Ig_E-set"/>
</dbReference>
<dbReference type="InterPro" id="IPR004193">
    <property type="entry name" value="Glyco_hydro_13_N"/>
</dbReference>
<evidence type="ECO:0000313" key="4">
    <source>
        <dbReference type="Proteomes" id="UP000677244"/>
    </source>
</evidence>
<sequence>MNHWKPEYGLACPMGATWNEALQGFNFAVYSKNADHISIQFFKKDTPQQPVFSFTFDAIKNKTGHVWHCFIGEAQLNGADSYAYRVNGPAEPGNFFDVQKLLLDPWGKAICFPPSFSRSAAIQPGDNTGKAPLTLLIKKDSNPDLFENDPRPYHYHDLVIYEMHVRGFTQHESSQVAVEKRGTYKGIIEKIPYLVDLGVTAVELMPVHQFDPQEGNYWGYMTLNFFSPNHRYGSVSDSWELVKEFKNMVLALHENGIEVILDVIFNHTTEGDRFGPVYSYKGIDNASYYLLQPGLNNYVDDAGTGNVMRTSYRWVRKLVLDSLRYWATEMHIDGFRFDLASIFTRNDDATINLINPAILEEISMDPVLSKVRLIAEPWDLKAYQLGNRFPGASWAQWNGAYRDDIRRFIKGDENMVAVMMTRLYGSADLFPETRPTNCKPWQSVNFINSHDGFTLYDTVAYNQKHNQANGHNNSDGPDDNYSWNCGWEGDQNVPAEIMTLRKRQAKNAITLLMFSNGIPMFRMGDEFLQTQKGNNNPYNQDNDFSWLNWERLDQFPDNYRFFKMIIAIRKSHPSLCRGNYWREDVKWSGVNGTPDLSYFSRTLAFLLKGTSVNDDDFYVMINCYWQPLEFSIQLPEMASWRCIIDTSLPSPADITEFQNGRPVNATYSVKERSVVVLQKKRV</sequence>
<dbReference type="InterPro" id="IPR044505">
    <property type="entry name" value="GlgX_Isoamylase_N_E_set"/>
</dbReference>
<dbReference type="SMART" id="SM00642">
    <property type="entry name" value="Aamy"/>
    <property type="match status" value="1"/>
</dbReference>
<dbReference type="EMBL" id="JAGHKO010000004">
    <property type="protein sequence ID" value="MBO9202130.1"/>
    <property type="molecule type" value="Genomic_DNA"/>
</dbReference>
<dbReference type="InterPro" id="IPR013780">
    <property type="entry name" value="Glyco_hydro_b"/>
</dbReference>
<evidence type="ECO:0000259" key="2">
    <source>
        <dbReference type="SMART" id="SM00642"/>
    </source>
</evidence>
<reference evidence="3 4" key="1">
    <citation type="submission" date="2021-03" db="EMBL/GenBank/DDBJ databases">
        <title>Assistant Professor.</title>
        <authorList>
            <person name="Huq M.A."/>
        </authorList>
    </citation>
    <scope>NUCLEOTIDE SEQUENCE [LARGE SCALE GENOMIC DNA]</scope>
    <source>
        <strain evidence="3 4">MAH-29</strain>
    </source>
</reference>
<dbReference type="Pfam" id="PF00128">
    <property type="entry name" value="Alpha-amylase"/>
    <property type="match status" value="1"/>
</dbReference>
<dbReference type="Gene3D" id="2.60.40.1180">
    <property type="entry name" value="Golgi alpha-mannosidase II"/>
    <property type="match status" value="1"/>
</dbReference>
<dbReference type="InterPro" id="IPR013783">
    <property type="entry name" value="Ig-like_fold"/>
</dbReference>
<keyword evidence="4" id="KW-1185">Reference proteome</keyword>
<protein>
    <submittedName>
        <fullName evidence="3">Glycogen-debranching protein</fullName>
    </submittedName>
</protein>
<dbReference type="Proteomes" id="UP000677244">
    <property type="component" value="Unassembled WGS sequence"/>
</dbReference>
<dbReference type="PANTHER" id="PTHR43002">
    <property type="entry name" value="GLYCOGEN DEBRANCHING ENZYME"/>
    <property type="match status" value="1"/>
</dbReference>
<comment type="caution">
    <text evidence="3">The sequence shown here is derived from an EMBL/GenBank/DDBJ whole genome shotgun (WGS) entry which is preliminary data.</text>
</comment>
<dbReference type="InterPro" id="IPR017853">
    <property type="entry name" value="GH"/>
</dbReference>
<dbReference type="SUPFAM" id="SSF51011">
    <property type="entry name" value="Glycosyl hydrolase domain"/>
    <property type="match status" value="1"/>
</dbReference>
<proteinExistence type="inferred from homology"/>
<comment type="similarity">
    <text evidence="1">Belongs to the glycosyl hydrolase 13 family.</text>
</comment>
<dbReference type="Gene3D" id="3.20.20.80">
    <property type="entry name" value="Glycosidases"/>
    <property type="match status" value="1"/>
</dbReference>
<dbReference type="SUPFAM" id="SSF51445">
    <property type="entry name" value="(Trans)glycosidases"/>
    <property type="match status" value="1"/>
</dbReference>
<dbReference type="Pfam" id="PF02922">
    <property type="entry name" value="CBM_48"/>
    <property type="match status" value="1"/>
</dbReference>
<dbReference type="CDD" id="cd02856">
    <property type="entry name" value="E_set_GDE_Isoamylase_N"/>
    <property type="match status" value="1"/>
</dbReference>
<dbReference type="SUPFAM" id="SSF81296">
    <property type="entry name" value="E set domains"/>
    <property type="match status" value="1"/>
</dbReference>
<dbReference type="Gene3D" id="2.60.40.10">
    <property type="entry name" value="Immunoglobulins"/>
    <property type="match status" value="1"/>
</dbReference>
<feature type="domain" description="Glycosyl hydrolase family 13 catalytic" evidence="2">
    <location>
        <begin position="162"/>
        <end position="569"/>
    </location>
</feature>
<evidence type="ECO:0000313" key="3">
    <source>
        <dbReference type="EMBL" id="MBO9202130.1"/>
    </source>
</evidence>